<proteinExistence type="inferred from homology"/>
<accession>A0ABQ4M3W3</accession>
<sequence>MDRLVIDHVSKHFGKTAALQSVSLQIGHGLFGLLGPNGAGKTTFMRVLATLLAPDSGSMRYKDIQWGKQPERVRNILGYLPQNFNVFKNISGYECLDYIGVLKGLRDKKQRRAQIETLLERVNLTAEAHKKTGHYSGGMKRRLGIAQALLGNPEIIIVDEPTAGLDPEERIRFRNVLREVAAGRIIVLSTHIVEDIEATCSSVAVIKKGIATQFDSLSKLAQEAAGHVWLWKVRPEQAVDLQSKVNVISSTTTEDHVELRVLAKESPSREAIPVSPTLEEGYLIWNQR</sequence>
<dbReference type="PANTHER" id="PTHR43335">
    <property type="entry name" value="ABC TRANSPORTER, ATP-BINDING PROTEIN"/>
    <property type="match status" value="1"/>
</dbReference>
<evidence type="ECO:0000256" key="2">
    <source>
        <dbReference type="ARBA" id="ARBA00022448"/>
    </source>
</evidence>
<comment type="similarity">
    <text evidence="1">Belongs to the ABC transporter superfamily.</text>
</comment>
<dbReference type="PROSITE" id="PS00211">
    <property type="entry name" value="ABC_TRANSPORTER_1"/>
    <property type="match status" value="1"/>
</dbReference>
<protein>
    <submittedName>
        <fullName evidence="6">ABC transporter ATP-binding protein</fullName>
    </submittedName>
</protein>
<evidence type="ECO:0000313" key="6">
    <source>
        <dbReference type="EMBL" id="GIO70181.1"/>
    </source>
</evidence>
<dbReference type="InterPro" id="IPR003439">
    <property type="entry name" value="ABC_transporter-like_ATP-bd"/>
</dbReference>
<reference evidence="6 7" key="1">
    <citation type="submission" date="2021-03" db="EMBL/GenBank/DDBJ databases">
        <title>Antimicrobial resistance genes in bacteria isolated from Japanese honey, and their potential for conferring macrolide and lincosamide resistance in the American foulbrood pathogen Paenibacillus larvae.</title>
        <authorList>
            <person name="Okamoto M."/>
            <person name="Kumagai M."/>
            <person name="Kanamori H."/>
            <person name="Takamatsu D."/>
        </authorList>
    </citation>
    <scope>NUCLEOTIDE SEQUENCE [LARGE SCALE GENOMIC DNA]</scope>
    <source>
        <strain evidence="6 7">J21TS3</strain>
    </source>
</reference>
<dbReference type="CDD" id="cd03264">
    <property type="entry name" value="ABC_drug_resistance_like"/>
    <property type="match status" value="1"/>
</dbReference>
<dbReference type="Pfam" id="PF00005">
    <property type="entry name" value="ABC_tran"/>
    <property type="match status" value="1"/>
</dbReference>
<evidence type="ECO:0000256" key="4">
    <source>
        <dbReference type="ARBA" id="ARBA00022840"/>
    </source>
</evidence>
<dbReference type="GO" id="GO:0005524">
    <property type="term" value="F:ATP binding"/>
    <property type="evidence" value="ECO:0007669"/>
    <property type="project" value="UniProtKB-KW"/>
</dbReference>
<dbReference type="InterPro" id="IPR017871">
    <property type="entry name" value="ABC_transporter-like_CS"/>
</dbReference>
<dbReference type="SUPFAM" id="SSF52540">
    <property type="entry name" value="P-loop containing nucleoside triphosphate hydrolases"/>
    <property type="match status" value="1"/>
</dbReference>
<keyword evidence="7" id="KW-1185">Reference proteome</keyword>
<dbReference type="Proteomes" id="UP000680638">
    <property type="component" value="Unassembled WGS sequence"/>
</dbReference>
<keyword evidence="2" id="KW-0813">Transport</keyword>
<dbReference type="InterPro" id="IPR003593">
    <property type="entry name" value="AAA+_ATPase"/>
</dbReference>
<keyword evidence="3" id="KW-0547">Nucleotide-binding</keyword>
<dbReference type="PANTHER" id="PTHR43335:SF2">
    <property type="entry name" value="ABC TRANSPORTER, ATP-BINDING PROTEIN"/>
    <property type="match status" value="1"/>
</dbReference>
<evidence type="ECO:0000313" key="7">
    <source>
        <dbReference type="Proteomes" id="UP000680638"/>
    </source>
</evidence>
<dbReference type="RefSeq" id="WP_036715615.1">
    <property type="nucleotide sequence ID" value="NZ_BORW01000050.1"/>
</dbReference>
<feature type="domain" description="ABC transporter" evidence="5">
    <location>
        <begin position="4"/>
        <end position="233"/>
    </location>
</feature>
<evidence type="ECO:0000256" key="1">
    <source>
        <dbReference type="ARBA" id="ARBA00005417"/>
    </source>
</evidence>
<gene>
    <name evidence="6" type="ORF">J21TS3_50020</name>
</gene>
<dbReference type="Gene3D" id="3.40.50.300">
    <property type="entry name" value="P-loop containing nucleotide triphosphate hydrolases"/>
    <property type="match status" value="1"/>
</dbReference>
<dbReference type="InterPro" id="IPR027417">
    <property type="entry name" value="P-loop_NTPase"/>
</dbReference>
<evidence type="ECO:0000259" key="5">
    <source>
        <dbReference type="PROSITE" id="PS50893"/>
    </source>
</evidence>
<organism evidence="6 7">
    <name type="scientific">Paenibacillus cookii</name>
    <dbReference type="NCBI Taxonomy" id="157839"/>
    <lineage>
        <taxon>Bacteria</taxon>
        <taxon>Bacillati</taxon>
        <taxon>Bacillota</taxon>
        <taxon>Bacilli</taxon>
        <taxon>Bacillales</taxon>
        <taxon>Paenibacillaceae</taxon>
        <taxon>Paenibacillus</taxon>
    </lineage>
</organism>
<name>A0ABQ4M3W3_9BACL</name>
<keyword evidence="4 6" id="KW-0067">ATP-binding</keyword>
<dbReference type="EMBL" id="BORW01000050">
    <property type="protein sequence ID" value="GIO70181.1"/>
    <property type="molecule type" value="Genomic_DNA"/>
</dbReference>
<comment type="caution">
    <text evidence="6">The sequence shown here is derived from an EMBL/GenBank/DDBJ whole genome shotgun (WGS) entry which is preliminary data.</text>
</comment>
<dbReference type="SMART" id="SM00382">
    <property type="entry name" value="AAA"/>
    <property type="match status" value="1"/>
</dbReference>
<evidence type="ECO:0000256" key="3">
    <source>
        <dbReference type="ARBA" id="ARBA00022741"/>
    </source>
</evidence>
<dbReference type="PROSITE" id="PS50893">
    <property type="entry name" value="ABC_TRANSPORTER_2"/>
    <property type="match status" value="1"/>
</dbReference>